<dbReference type="PANTHER" id="PTHR38683:SF1">
    <property type="entry name" value="CHORISMATE PYRUVATE-LYASE"/>
    <property type="match status" value="1"/>
</dbReference>
<gene>
    <name evidence="5" type="primary">ubiC</name>
    <name evidence="6" type="ORF">DFR44_13313</name>
</gene>
<comment type="function">
    <text evidence="5">Removes the pyruvyl group from chorismate, with concomitant aromatization of the ring, to provide 4-hydroxybenzoate (4HB) for the ubiquinone pathway.</text>
</comment>
<comment type="caution">
    <text evidence="6">The sequence shown here is derived from an EMBL/GenBank/DDBJ whole genome shotgun (WGS) entry which is preliminary data.</text>
</comment>
<proteinExistence type="inferred from homology"/>
<comment type="catalytic activity">
    <reaction evidence="5">
        <text>chorismate = 4-hydroxybenzoate + pyruvate</text>
        <dbReference type="Rhea" id="RHEA:16505"/>
        <dbReference type="ChEBI" id="CHEBI:15361"/>
        <dbReference type="ChEBI" id="CHEBI:17879"/>
        <dbReference type="ChEBI" id="CHEBI:29748"/>
        <dbReference type="EC" id="4.1.3.40"/>
    </reaction>
</comment>
<dbReference type="Pfam" id="PF04345">
    <property type="entry name" value="Chor_lyase"/>
    <property type="match status" value="1"/>
</dbReference>
<keyword evidence="4 5" id="KW-0670">Pyruvate</keyword>
<reference evidence="6 7" key="1">
    <citation type="submission" date="2019-03" db="EMBL/GenBank/DDBJ databases">
        <title>Genomic Encyclopedia of Type Strains, Phase IV (KMG-IV): sequencing the most valuable type-strain genomes for metagenomic binning, comparative biology and taxonomic classification.</title>
        <authorList>
            <person name="Goeker M."/>
        </authorList>
    </citation>
    <scope>NUCLEOTIDE SEQUENCE [LARGE SCALE GENOMIC DNA]</scope>
    <source>
        <strain evidence="6 7">DSM 102852</strain>
    </source>
</reference>
<organism evidence="6 7">
    <name type="scientific">Hydromonas duriensis</name>
    <dbReference type="NCBI Taxonomy" id="1527608"/>
    <lineage>
        <taxon>Bacteria</taxon>
        <taxon>Pseudomonadati</taxon>
        <taxon>Pseudomonadota</taxon>
        <taxon>Betaproteobacteria</taxon>
        <taxon>Burkholderiales</taxon>
        <taxon>Burkholderiaceae</taxon>
        <taxon>Hydromonas</taxon>
    </lineage>
</organism>
<feature type="binding site" evidence="5">
    <location>
        <position position="178"/>
    </location>
    <ligand>
        <name>substrate</name>
    </ligand>
</feature>
<keyword evidence="1 5" id="KW-0963">Cytoplasm</keyword>
<comment type="caution">
    <text evidence="5">Lacks conserved residue(s) required for the propagation of feature annotation.</text>
</comment>
<evidence type="ECO:0000256" key="5">
    <source>
        <dbReference type="HAMAP-Rule" id="MF_01632"/>
    </source>
</evidence>
<dbReference type="GO" id="GO:0042866">
    <property type="term" value="P:pyruvate biosynthetic process"/>
    <property type="evidence" value="ECO:0007669"/>
    <property type="project" value="UniProtKB-UniRule"/>
</dbReference>
<keyword evidence="3 5" id="KW-0456">Lyase</keyword>
<name>A0A4R6Y0G9_9BURK</name>
<dbReference type="AlphaFoldDB" id="A0A4R6Y0G9"/>
<dbReference type="InterPro" id="IPR007440">
    <property type="entry name" value="Chorismate--pyruvate_lyase"/>
</dbReference>
<feature type="binding site" evidence="5">
    <location>
        <position position="110"/>
    </location>
    <ligand>
        <name>substrate</name>
    </ligand>
</feature>
<comment type="similarity">
    <text evidence="5">Belongs to the UbiC family.</text>
</comment>
<dbReference type="SUPFAM" id="SSF64288">
    <property type="entry name" value="Chorismate lyase-like"/>
    <property type="match status" value="1"/>
</dbReference>
<dbReference type="HAMAP" id="MF_01632">
    <property type="entry name" value="UbiC"/>
    <property type="match status" value="1"/>
</dbReference>
<evidence type="ECO:0000256" key="4">
    <source>
        <dbReference type="ARBA" id="ARBA00023317"/>
    </source>
</evidence>
<dbReference type="RefSeq" id="WP_133621494.1">
    <property type="nucleotide sequence ID" value="NZ_SNZE01000033.1"/>
</dbReference>
<sequence length="194" mass="22813">MSSSLHSPWQRHVPQIQRKHQHWLTDTGSLTQKLKNHCEQFVVQRVRQNRAFLNLSETKSLCLPLGRRILQRQVLLICDDSPVVFAHTVTALERAGRDWPFFNQLGNRALGLTLFANPLVCRSDFEYTRICAQDALYQIAQTALHTHHFKVNLPRHIWARRCLFQHVRHQNSRMMVTELMLPEIYQLEKTSKAR</sequence>
<dbReference type="EC" id="4.1.3.40" evidence="5"/>
<dbReference type="Gene3D" id="3.40.1410.10">
    <property type="entry name" value="Chorismate lyase-like"/>
    <property type="match status" value="1"/>
</dbReference>
<dbReference type="UniPathway" id="UPA00232"/>
<dbReference type="GO" id="GO:0005829">
    <property type="term" value="C:cytosol"/>
    <property type="evidence" value="ECO:0007669"/>
    <property type="project" value="TreeGrafter"/>
</dbReference>
<comment type="pathway">
    <text evidence="5">Cofactor biosynthesis; ubiquinone biosynthesis.</text>
</comment>
<protein>
    <recommendedName>
        <fullName evidence="5">Probable chorismate pyruvate-lyase</fullName>
        <shortName evidence="5">CL</shortName>
        <shortName evidence="5">CPL</shortName>
        <ecNumber evidence="5">4.1.3.40</ecNumber>
    </recommendedName>
</protein>
<dbReference type="PANTHER" id="PTHR38683">
    <property type="entry name" value="CHORISMATE PYRUVATE-LYASE"/>
    <property type="match status" value="1"/>
</dbReference>
<keyword evidence="7" id="KW-1185">Reference proteome</keyword>
<dbReference type="GO" id="GO:0006744">
    <property type="term" value="P:ubiquinone biosynthetic process"/>
    <property type="evidence" value="ECO:0007669"/>
    <property type="project" value="UniProtKB-UniRule"/>
</dbReference>
<evidence type="ECO:0000256" key="2">
    <source>
        <dbReference type="ARBA" id="ARBA00022688"/>
    </source>
</evidence>
<evidence type="ECO:0000313" key="7">
    <source>
        <dbReference type="Proteomes" id="UP000294480"/>
    </source>
</evidence>
<dbReference type="GO" id="GO:0008813">
    <property type="term" value="F:chorismate lyase activity"/>
    <property type="evidence" value="ECO:0007669"/>
    <property type="project" value="UniProtKB-UniRule"/>
</dbReference>
<dbReference type="InterPro" id="IPR028978">
    <property type="entry name" value="Chorismate_lyase_/UTRA_dom_sf"/>
</dbReference>
<feature type="binding site" evidence="5">
    <location>
        <position position="72"/>
    </location>
    <ligand>
        <name>substrate</name>
    </ligand>
</feature>
<keyword evidence="2 5" id="KW-0831">Ubiquinone biosynthesis</keyword>
<dbReference type="Proteomes" id="UP000294480">
    <property type="component" value="Unassembled WGS sequence"/>
</dbReference>
<dbReference type="OrthoDB" id="8606430at2"/>
<evidence type="ECO:0000256" key="1">
    <source>
        <dbReference type="ARBA" id="ARBA00022490"/>
    </source>
</evidence>
<comment type="subcellular location">
    <subcellularLocation>
        <location evidence="5">Cytoplasm</location>
    </subcellularLocation>
</comment>
<dbReference type="EMBL" id="SNZE01000033">
    <property type="protein sequence ID" value="TDR28842.1"/>
    <property type="molecule type" value="Genomic_DNA"/>
</dbReference>
<evidence type="ECO:0000256" key="3">
    <source>
        <dbReference type="ARBA" id="ARBA00023239"/>
    </source>
</evidence>
<evidence type="ECO:0000313" key="6">
    <source>
        <dbReference type="EMBL" id="TDR28842.1"/>
    </source>
</evidence>
<accession>A0A4R6Y0G9</accession>